<dbReference type="GO" id="GO:0004482">
    <property type="term" value="F:mRNA 5'-cap (guanine-N7-)-methyltransferase activity"/>
    <property type="evidence" value="ECO:0007669"/>
    <property type="project" value="InterPro"/>
</dbReference>
<evidence type="ECO:0000256" key="21">
    <source>
        <dbReference type="SAM" id="Coils"/>
    </source>
</evidence>
<evidence type="ECO:0000256" key="4">
    <source>
        <dbReference type="ARBA" id="ARBA00022664"/>
    </source>
</evidence>
<evidence type="ECO:0000313" key="24">
    <source>
        <dbReference type="Proteomes" id="UP001161540"/>
    </source>
</evidence>
<keyword evidence="11" id="KW-0693">Viral RNA replication</keyword>
<protein>
    <recommendedName>
        <fullName evidence="2">RNA-directed RNA polymerase</fullName>
        <ecNumber evidence="2">2.7.7.48</ecNumber>
    </recommendedName>
    <alternativeName>
        <fullName evidence="17">Replicase</fullName>
    </alternativeName>
    <alternativeName>
        <fullName evidence="16">Transcriptase</fullName>
    </alternativeName>
</protein>
<keyword evidence="21" id="KW-0175">Coiled coil</keyword>
<evidence type="ECO:0000256" key="19">
    <source>
        <dbReference type="ARBA" id="ARBA00047370"/>
    </source>
</evidence>
<accession>A0A8D9PD15</accession>
<keyword evidence="8" id="KW-0547">Nucleotide-binding</keyword>
<dbReference type="InterPro" id="IPR026890">
    <property type="entry name" value="Mononeg_mRNAcap"/>
</dbReference>
<evidence type="ECO:0000256" key="10">
    <source>
        <dbReference type="ARBA" id="ARBA00022844"/>
    </source>
</evidence>
<keyword evidence="13" id="KW-0511">Multifunctional enzyme</keyword>
<dbReference type="RefSeq" id="YP_010802319.1">
    <property type="nucleotide sequence ID" value="NC_076983.1"/>
</dbReference>
<dbReference type="GO" id="GO:0044423">
    <property type="term" value="C:virion component"/>
    <property type="evidence" value="ECO:0007669"/>
    <property type="project" value="UniProtKB-KW"/>
</dbReference>
<evidence type="ECO:0000256" key="11">
    <source>
        <dbReference type="ARBA" id="ARBA00022953"/>
    </source>
</evidence>
<keyword evidence="4" id="KW-0507">mRNA processing</keyword>
<organism evidence="23 24">
    <name type="scientific">Armillaria mellea negative strand RNA virus 2</name>
    <dbReference type="NCBI Taxonomy" id="2803971"/>
    <lineage>
        <taxon>Viruses</taxon>
        <taxon>Riboviria</taxon>
        <taxon>Orthornavirae</taxon>
        <taxon>Negarnaviricota</taxon>
        <taxon>Haploviricotina</taxon>
        <taxon>Monjiviricetes</taxon>
        <taxon>Mononegavirales</taxon>
        <taxon>Mymonaviridae</taxon>
        <taxon>Auricularimonavirus</taxon>
        <taxon>Auricularimonavirus armillariae</taxon>
    </lineage>
</organism>
<comment type="catalytic activity">
    <reaction evidence="18">
        <text>a 5'-end (5'-triphosphoguanosine)-adenylyl-adenylyl-cytidylyl-adenosine in mRNA + S-adenosyl-L-methionine = a 5'-end (5'-triphosphoguanosine)-(2'-O-methyladenylyl)-adenylyl-cytidylyl-adenosine in mRNA + S-adenosyl-L-homocysteine + H(+)</text>
        <dbReference type="Rhea" id="RHEA:65380"/>
        <dbReference type="Rhea" id="RHEA-COMP:16797"/>
        <dbReference type="Rhea" id="RHEA-COMP:16801"/>
        <dbReference type="ChEBI" id="CHEBI:15378"/>
        <dbReference type="ChEBI" id="CHEBI:57856"/>
        <dbReference type="ChEBI" id="CHEBI:59789"/>
        <dbReference type="ChEBI" id="CHEBI:156482"/>
        <dbReference type="ChEBI" id="CHEBI:156484"/>
    </reaction>
</comment>
<evidence type="ECO:0000256" key="14">
    <source>
        <dbReference type="ARBA" id="ARBA00024494"/>
    </source>
</evidence>
<comment type="catalytic activity">
    <reaction evidence="19">
        <text>a 5'-end (5'-triphosphoguanosine)-adenylyl-adenylyl-cytidylyl-adenosine in mRNA + 2 S-adenosyl-L-methionine = a 5'-end (N(7)-methyl 5'-triphosphoguanosine)-(2'-O-methyladenylyl)-adenylyl-cytidylyl-adenosine in mRNA + 2 S-adenosyl-L-homocysteine + H(+)</text>
        <dbReference type="Rhea" id="RHEA:65376"/>
        <dbReference type="Rhea" id="RHEA-COMP:16797"/>
        <dbReference type="Rhea" id="RHEA-COMP:16798"/>
        <dbReference type="ChEBI" id="CHEBI:15378"/>
        <dbReference type="ChEBI" id="CHEBI:57856"/>
        <dbReference type="ChEBI" id="CHEBI:59789"/>
        <dbReference type="ChEBI" id="CHEBI:156483"/>
        <dbReference type="ChEBI" id="CHEBI:156484"/>
        <dbReference type="EC" id="2.1.1.375"/>
    </reaction>
</comment>
<comment type="subcellular location">
    <subcellularLocation>
        <location evidence="1">Virion</location>
    </subcellularLocation>
</comment>
<dbReference type="GO" id="GO:0005524">
    <property type="term" value="F:ATP binding"/>
    <property type="evidence" value="ECO:0007669"/>
    <property type="project" value="UniProtKB-KW"/>
</dbReference>
<evidence type="ECO:0000256" key="16">
    <source>
        <dbReference type="ARBA" id="ARBA00030436"/>
    </source>
</evidence>
<reference evidence="23" key="1">
    <citation type="journal article" date="2021" name="Sci. Rep.">
        <title>Armillaria root rot fungi host single-stranded RNA viruses.</title>
        <authorList>
            <person name="Linnakoski R."/>
            <person name="Sutela S."/>
            <person name="Coetzee M.P.A."/>
            <person name="Duong T.A."/>
            <person name="Pavlov I.N."/>
            <person name="Litovka Y.A."/>
            <person name="Hantula J."/>
            <person name="Wingfield B.D."/>
            <person name="Vainio E.J."/>
        </authorList>
    </citation>
    <scope>NUCLEOTIDE SEQUENCE</scope>
    <source>
        <strain evidence="23">ELDO17</strain>
    </source>
</reference>
<evidence type="ECO:0000256" key="6">
    <source>
        <dbReference type="ARBA" id="ARBA00022691"/>
    </source>
</evidence>
<keyword evidence="10" id="KW-0946">Virion</keyword>
<dbReference type="Proteomes" id="UP001161540">
    <property type="component" value="Segment"/>
</dbReference>
<evidence type="ECO:0000256" key="2">
    <source>
        <dbReference type="ARBA" id="ARBA00012494"/>
    </source>
</evidence>
<evidence type="ECO:0000256" key="5">
    <source>
        <dbReference type="ARBA" id="ARBA00022679"/>
    </source>
</evidence>
<comment type="catalytic activity">
    <reaction evidence="15">
        <text>a 5'-end (5'-triphosphoguanosine)-(2'-O-methyladenylyl)-adenylyl-cytidylyl-adenosine in mRNA + S-adenosyl-L-methionine = a 5'-end (N(7)-methyl 5'-triphosphoguanosine)-(2'-O-methyladenylyl)-adenylyl-cytidylyl-adenosine in mRNA + S-adenosyl-L-homocysteine</text>
        <dbReference type="Rhea" id="RHEA:65440"/>
        <dbReference type="Rhea" id="RHEA-COMP:16798"/>
        <dbReference type="Rhea" id="RHEA-COMP:16801"/>
        <dbReference type="ChEBI" id="CHEBI:57856"/>
        <dbReference type="ChEBI" id="CHEBI:59789"/>
        <dbReference type="ChEBI" id="CHEBI:156482"/>
        <dbReference type="ChEBI" id="CHEBI:156483"/>
    </reaction>
</comment>
<dbReference type="Pfam" id="PF00946">
    <property type="entry name" value="Mononeg_RNA_pol"/>
    <property type="match status" value="1"/>
</dbReference>
<keyword evidence="6" id="KW-0949">S-adenosyl-L-methionine</keyword>
<evidence type="ECO:0000259" key="22">
    <source>
        <dbReference type="PROSITE" id="PS50526"/>
    </source>
</evidence>
<evidence type="ECO:0000256" key="9">
    <source>
        <dbReference type="ARBA" id="ARBA00022840"/>
    </source>
</evidence>
<dbReference type="InterPro" id="IPR014023">
    <property type="entry name" value="Mononeg_RNA_pol_cat"/>
</dbReference>
<name>A0A8D9PD15_9MONO</name>
<feature type="domain" description="RdRp catalytic" evidence="22">
    <location>
        <begin position="574"/>
        <end position="752"/>
    </location>
</feature>
<evidence type="ECO:0000256" key="12">
    <source>
        <dbReference type="ARBA" id="ARBA00023042"/>
    </source>
</evidence>
<keyword evidence="9" id="KW-0067">ATP-binding</keyword>
<dbReference type="Pfam" id="PF14318">
    <property type="entry name" value="Mononeg_mRNAcap"/>
    <property type="match status" value="1"/>
</dbReference>
<proteinExistence type="predicted"/>
<comment type="catalytic activity">
    <reaction evidence="20">
        <text>GTP + H2O = GDP + phosphate + H(+)</text>
        <dbReference type="Rhea" id="RHEA:19669"/>
        <dbReference type="ChEBI" id="CHEBI:15377"/>
        <dbReference type="ChEBI" id="CHEBI:15378"/>
        <dbReference type="ChEBI" id="CHEBI:37565"/>
        <dbReference type="ChEBI" id="CHEBI:43474"/>
        <dbReference type="ChEBI" id="CHEBI:58189"/>
    </reaction>
</comment>
<feature type="coiled-coil region" evidence="21">
    <location>
        <begin position="1784"/>
        <end position="1811"/>
    </location>
</feature>
<evidence type="ECO:0000256" key="20">
    <source>
        <dbReference type="ARBA" id="ARBA00048548"/>
    </source>
</evidence>
<evidence type="ECO:0000313" key="23">
    <source>
        <dbReference type="EMBL" id="DAD54832.1"/>
    </source>
</evidence>
<sequence length="1979" mass="222119">MDFSTFMSAGDNSSSRFFLARHLDSPIIADGLAEDIDEVRSGHPSTKTSKGLWHTLTRCLSGTDNMRKYQALGKTKERVITDLRLLTPVDLLQMVDTIVATHTSLDDEESVAASWVDAVNAVFSSPDKPVINRLTVSESAQRWLDREETLEQLWSSCQRNCASGRSVESTAAIRTCLGTHITIDRHKLIIHSGEAGLIHYGSFEMFLAMKDCCGVRGRSFLAAEYFYPGGRLEARIQSQITWQRTLIELLGNDGYEIAKQTESLSKAWMTSLTDDVFRHDGPFDKMLDKVRLKIAKITADDVVTRVKAENLLTAYTVLLEDCTLQETVELFGLQKLCMFPFIYSGRGGASAAKEALDQAYISHRHAQELRACWCSSFAAGYVTKNHRWPGLLFPDEQIGSTLHRWYTSNRQDITSRDFSLSDWDGVRFTQTLDFNYHDNYLDLIDDKAISYYRDEMRAYWDGASYASSDRRLLLEMLSREKISIKEICDLVARREIPLVWKIVSLYPKEKEMKVNARMFSMMVLEMRTFFTCLEANLAEEVFPFLKTQTMTKDKVSITRRFFHLTRPDASSVTVRVFFECDLSRWNLRWRDEAVRPIAEDLNDLFGTPGLFTYVHEFFSESVILVRTPRLRPNGIELMSPPASDLVWYNHKGGFEGIAQKLWSICTYAMIDRGMRDLPCSYILIGQGDNQVLSIEVARDESIPLEAQCKALSTQISSTLTRACKDVNQDLKPEECLESRTVITYSKNVYINGAEHFTSVKFAARLFAQTNNEIPSLSGDLAGLSSACIAAAEYNTTPIKLGALQSFFLTKELRLRLDPAAAEMETTHPSYIRRLARRLKNVCKLILFTPVHFGGFSVASPIDFLYRGGGDPTAKDWSWLCRGGAVLSEAGSCRLRAIKGDLFSPRADPRRLFETPYALPLTPMTSQRASADRLAEQFVVSQTRNQDVLALTTTAVEDYKIALMLQLLTISPCNPLLISEAYSSSACAEVDRLRRMFTSTQTVQTASRRGGLDSSATLLHMSGEEAMYRMQQLFDYPLTGVMPKGSASLAMAQLRSFRRLWRPCFEREGLPFEDIVGVESMAPALLPFSISPCPTMTSGVKIIVLPREDRAFTRGPFEPYLGAATQSTRTEHGYKIVGDSRPSKATDRLSQLIHTPGMSATVQETFRQISRHRSTIDPSRDELRTRQIGGTMHHRFVAARKEMGAYACGVGNLSTWCFFITDEITGVSGSTNDYAFMFQEAFVYALGVTNLLAEKNRRNLRYWELTLEVSSADLILVPDEYYDTPQVVELDPEPTWSSSRMIFDPTATLRALTGPVPEEHTYIESTLAALPRETVILESLRAVTNEALRTASSRGFSSRVNLDTPPRVNIDVAELSRLGARAVLLGAARSTVLSVCHRWLSQLISTEFTSGLSVGIRQLSAQFAVAITPALDYTVLVNDTSLDVSYLQAEYKGNREYITPSLLLEFHIQREAKKLLSTAPELFGPTVLLLSEPSGSASALLIARIGHALHYYANTSQRLAEVSDALYFSKMLTAFSYTREASRQRHILSALRKMRKAPNVSAALIRRLNWCLHNTYLFYVAADHRVSIRLARSLGRPSVQAPLEGAADLAEKIISTHEVRGRFDWQLPVDHVSFASFEKFVRLFGAPSSRYGLYYPIWASLLRRVNPRRVVLIGVGNGVAAAAALDVGAVSVLGCDVGTEYNLRALRRGFPPPAVATHSRRLCFRWADSTLTDVNTDYNLASTIEKNLGNDSADSELLLIDIRPYPTERSLLAAIEAIPVHVRYIVHLSSENKEAEELIRRLIHRYSLLEKIEIRVGLVVHSFLIMLPSPRSSLSNSLSNNNQSMTTLRSDQVICIRDSVVSSMYVVADALCAQLCGCSFSRNDLQSLTRDLRSECGRDDFSDRYVDWTPVVKRYEFATALLDPDLVYYRLADWLGNGMFYATVTADQTVRHRWSASDITRIVGPFAWLCGLSVKGMLKE</sequence>
<dbReference type="GeneID" id="80541049"/>
<keyword evidence="7" id="KW-0548">Nucleotidyltransferase</keyword>
<evidence type="ECO:0000256" key="7">
    <source>
        <dbReference type="ARBA" id="ARBA00022695"/>
    </source>
</evidence>
<dbReference type="GO" id="GO:0003968">
    <property type="term" value="F:RNA-directed RNA polymerase activity"/>
    <property type="evidence" value="ECO:0007669"/>
    <property type="project" value="UniProtKB-KW"/>
</dbReference>
<keyword evidence="12" id="KW-0506">mRNA capping</keyword>
<keyword evidence="3" id="KW-0696">RNA-directed RNA polymerase</keyword>
<evidence type="ECO:0000256" key="8">
    <source>
        <dbReference type="ARBA" id="ARBA00022741"/>
    </source>
</evidence>
<evidence type="ECO:0000256" key="1">
    <source>
        <dbReference type="ARBA" id="ARBA00004328"/>
    </source>
</evidence>
<evidence type="ECO:0000256" key="13">
    <source>
        <dbReference type="ARBA" id="ARBA00023268"/>
    </source>
</evidence>
<evidence type="ECO:0000256" key="17">
    <source>
        <dbReference type="ARBA" id="ARBA00031012"/>
    </source>
</evidence>
<evidence type="ECO:0000256" key="15">
    <source>
        <dbReference type="ARBA" id="ARBA00024499"/>
    </source>
</evidence>
<dbReference type="EMBL" id="BK014417">
    <property type="protein sequence ID" value="DAD54832.1"/>
    <property type="molecule type" value="Viral_cRNA"/>
</dbReference>
<dbReference type="EC" id="2.7.7.48" evidence="2"/>
<dbReference type="PROSITE" id="PS50526">
    <property type="entry name" value="RDRP_SSRNA_NEG_NONSEG"/>
    <property type="match status" value="1"/>
</dbReference>
<evidence type="ECO:0000256" key="18">
    <source>
        <dbReference type="ARBA" id="ARBA00047332"/>
    </source>
</evidence>
<keyword evidence="24" id="KW-1185">Reference proteome</keyword>
<keyword evidence="5" id="KW-0808">Transferase</keyword>
<comment type="catalytic activity">
    <reaction evidence="14">
        <text>a 5'-end triphospho-adenylyl-adenylyl-cytidylyl-adenosine in mRNA + GDP + H(+) = a 5'-end (5'-triphosphoguanosine)-adenylyl-adenylyl-cytidylyl-adenosine in mRNA + diphosphate</text>
        <dbReference type="Rhea" id="RHEA:65436"/>
        <dbReference type="Rhea" id="RHEA-COMP:16797"/>
        <dbReference type="Rhea" id="RHEA-COMP:16799"/>
        <dbReference type="ChEBI" id="CHEBI:15378"/>
        <dbReference type="ChEBI" id="CHEBI:33019"/>
        <dbReference type="ChEBI" id="CHEBI:58189"/>
        <dbReference type="ChEBI" id="CHEBI:156484"/>
        <dbReference type="ChEBI" id="CHEBI:156503"/>
        <dbReference type="EC" id="2.7.7.88"/>
    </reaction>
</comment>
<evidence type="ECO:0000256" key="3">
    <source>
        <dbReference type="ARBA" id="ARBA00022484"/>
    </source>
</evidence>
<dbReference type="KEGG" id="vg:80541049"/>